<reference evidence="1 2" key="1">
    <citation type="submission" date="2021-01" db="EMBL/GenBank/DDBJ databases">
        <title>Belnapia mucosa sp. nov. and Belnapia arida sp. nov., isolated from the Tabernas Desert (Almeria, Spain).</title>
        <authorList>
            <person name="Molina-Menor E."/>
            <person name="Vidal-Verdu A."/>
            <person name="Calonge A."/>
            <person name="Satari L."/>
            <person name="Pereto J."/>
            <person name="Porcar M."/>
        </authorList>
    </citation>
    <scope>NUCLEOTIDE SEQUENCE [LARGE SCALE GENOMIC DNA]</scope>
    <source>
        <strain evidence="1 2">T18</strain>
    </source>
</reference>
<dbReference type="EMBL" id="JAETWB010000002">
    <property type="protein sequence ID" value="MBL6077924.1"/>
    <property type="molecule type" value="Genomic_DNA"/>
</dbReference>
<dbReference type="RefSeq" id="WP_202831081.1">
    <property type="nucleotide sequence ID" value="NZ_JAETWB010000002.1"/>
</dbReference>
<keyword evidence="2" id="KW-1185">Reference proteome</keyword>
<protein>
    <recommendedName>
        <fullName evidence="3">Sensor histidine kinase</fullName>
    </recommendedName>
</protein>
<sequence>MDGPPVVQPPERRGFGTRLLERALAHDLGLGSAVALRFEPAGLLAAVRFPPAP</sequence>
<evidence type="ECO:0000313" key="1">
    <source>
        <dbReference type="EMBL" id="MBL6077924.1"/>
    </source>
</evidence>
<evidence type="ECO:0000313" key="2">
    <source>
        <dbReference type="Proteomes" id="UP000660885"/>
    </source>
</evidence>
<organism evidence="1 2">
    <name type="scientific">Belnapia arida</name>
    <dbReference type="NCBI Taxonomy" id="2804533"/>
    <lineage>
        <taxon>Bacteria</taxon>
        <taxon>Pseudomonadati</taxon>
        <taxon>Pseudomonadota</taxon>
        <taxon>Alphaproteobacteria</taxon>
        <taxon>Acetobacterales</taxon>
        <taxon>Roseomonadaceae</taxon>
        <taxon>Belnapia</taxon>
    </lineage>
</organism>
<comment type="caution">
    <text evidence="1">The sequence shown here is derived from an EMBL/GenBank/DDBJ whole genome shotgun (WGS) entry which is preliminary data.</text>
</comment>
<evidence type="ECO:0008006" key="3">
    <source>
        <dbReference type="Google" id="ProtNLM"/>
    </source>
</evidence>
<proteinExistence type="predicted"/>
<gene>
    <name evidence="1" type="ORF">JMJ56_07905</name>
</gene>
<name>A0ABS1TZT2_9PROT</name>
<accession>A0ABS1TZT2</accession>
<dbReference type="Proteomes" id="UP000660885">
    <property type="component" value="Unassembled WGS sequence"/>
</dbReference>